<gene>
    <name evidence="2" type="ORF">WCI35_030061</name>
</gene>
<dbReference type="EMBL" id="JBFSEQ010000012">
    <property type="protein sequence ID" value="KAL2764268.1"/>
    <property type="molecule type" value="Genomic_DNA"/>
</dbReference>
<dbReference type="PANTHER" id="PTHR15132">
    <property type="entry name" value="SNRNA-ACTIVATING PROTEIN COMPLEX SUBUNIT 2"/>
    <property type="match status" value="1"/>
</dbReference>
<feature type="region of interest" description="Disordered" evidence="1">
    <location>
        <begin position="153"/>
        <end position="211"/>
    </location>
</feature>
<dbReference type="InterPro" id="IPR001005">
    <property type="entry name" value="SANT/Myb"/>
</dbReference>
<dbReference type="AlphaFoldDB" id="A0ABD2DC25"/>
<dbReference type="CDD" id="cd00167">
    <property type="entry name" value="SANT"/>
    <property type="match status" value="1"/>
</dbReference>
<reference evidence="2 3" key="1">
    <citation type="journal article" date="2024" name="G3 (Bethesda)">
        <title>A hybrid genome assembly of the endangered aye-aye (Daubentonia madagascariensis).</title>
        <authorList>
            <person name="Versoza C.J."/>
            <person name="Pfeifer S.P."/>
        </authorList>
    </citation>
    <scope>NUCLEOTIDE SEQUENCE [LARGE SCALE GENOMIC DNA]</scope>
    <source>
        <strain evidence="2">6821</strain>
    </source>
</reference>
<feature type="compositionally biased region" description="Low complexity" evidence="1">
    <location>
        <begin position="191"/>
        <end position="203"/>
    </location>
</feature>
<accession>A0ABD2DC25</accession>
<evidence type="ECO:0000313" key="3">
    <source>
        <dbReference type="Proteomes" id="UP001610411"/>
    </source>
</evidence>
<feature type="region of interest" description="Disordered" evidence="1">
    <location>
        <begin position="275"/>
        <end position="327"/>
    </location>
</feature>
<dbReference type="PANTHER" id="PTHR15132:SF1">
    <property type="entry name" value="SNRNA-ACTIVATING PROTEIN COMPLEX SUBUNIT 2"/>
    <property type="match status" value="1"/>
</dbReference>
<dbReference type="Proteomes" id="UP001610411">
    <property type="component" value="Unassembled WGS sequence"/>
</dbReference>
<evidence type="ECO:0000313" key="2">
    <source>
        <dbReference type="EMBL" id="KAL2764268.1"/>
    </source>
</evidence>
<comment type="caution">
    <text evidence="2">The sequence shown here is derived from an EMBL/GenBank/DDBJ whole genome shotgun (WGS) entry which is preliminary data.</text>
</comment>
<keyword evidence="3" id="KW-1185">Reference proteome</keyword>
<dbReference type="Pfam" id="PF11035">
    <property type="entry name" value="SNAPC2"/>
    <property type="match status" value="1"/>
</dbReference>
<dbReference type="InterPro" id="IPR021281">
    <property type="entry name" value="SNAPC2"/>
</dbReference>
<protein>
    <submittedName>
        <fullName evidence="2">snRNA-activating protein complex subunit 2</fullName>
    </submittedName>
</protein>
<proteinExistence type="predicted"/>
<name>A0ABD2DC25_DAUMA</name>
<sequence>MKPPQRRRTVPARYLGEVSGPVAWSAREKRQLLRLLQARRGQPEPDAAELARELPGRSEVEIRDFLQQLKGRVAREAIQRVHPGGGARRREAQIPAPIEVWTDLAEKITGPLEEALTVAFSQVLTIAATEPLSLLHSKPPKPTQARGKPLLLSVPGEQEDPTSEAPGPAPEASGTAPEAPGTAPEVPGPAPKASGPAPESSSGCLAGPSTEGDFTVDFEKIYKYLSSFSRSGHGPELSAAESAVVLDLLMSLPEELPRLPCTALVEHMAETYRCLTAPEPSPPGESPGPGADGDGTGARGPEEPSQAPPQPPEKAGPSELRPPWQATGICPLNPFLVPLQLLGRAATPAR</sequence>
<organism evidence="2 3">
    <name type="scientific">Daubentonia madagascariensis</name>
    <name type="common">Aye-aye</name>
    <name type="synonym">Sciurus madagascariensis</name>
    <dbReference type="NCBI Taxonomy" id="31869"/>
    <lineage>
        <taxon>Eukaryota</taxon>
        <taxon>Metazoa</taxon>
        <taxon>Chordata</taxon>
        <taxon>Craniata</taxon>
        <taxon>Vertebrata</taxon>
        <taxon>Euteleostomi</taxon>
        <taxon>Mammalia</taxon>
        <taxon>Eutheria</taxon>
        <taxon>Euarchontoglires</taxon>
        <taxon>Primates</taxon>
        <taxon>Strepsirrhini</taxon>
        <taxon>Chiromyiformes</taxon>
        <taxon>Daubentoniidae</taxon>
        <taxon>Daubentonia</taxon>
    </lineage>
</organism>
<evidence type="ECO:0000256" key="1">
    <source>
        <dbReference type="SAM" id="MobiDB-lite"/>
    </source>
</evidence>